<dbReference type="SUPFAM" id="SSF56112">
    <property type="entry name" value="Protein kinase-like (PK-like)"/>
    <property type="match status" value="1"/>
</dbReference>
<keyword evidence="3" id="KW-1185">Reference proteome</keyword>
<dbReference type="RefSeq" id="WP_277577677.1">
    <property type="nucleotide sequence ID" value="NZ_JANRMI010000002.1"/>
</dbReference>
<dbReference type="PANTHER" id="PTHR43173:SF19">
    <property type="entry name" value="AARF DOMAIN-CONTAINING PROTEIN KINASE 1"/>
    <property type="match status" value="1"/>
</dbReference>
<protein>
    <submittedName>
        <fullName evidence="2">AarF/UbiB family protein</fullName>
    </submittedName>
</protein>
<sequence>MLRQILAIILVATGLLFASLSLASSHKNGAQKELYLSYEQRLALTYAMMAHGEKPEVQREYLDRAEKYFTAVSSLPVKTVQVANFEEFLRHFRGQWPDTQSVVLDLAMIEKDGPRAIAIYESSSPRVQRQIEAYQEWQLEQLKAMAESDKTAQSYLQSKELVGNALHLLQDPSGKTLAKEWLLEQNENLFKKHMQEFDRIGEKIANSEMAQSTDVSMKIVLQTMLTEYFARLSPQSKKLIVSSFLGGNLHANDMQKFEIMVQNSGPQLQKLLQIVARQGDLNPEMIKVFKSLEDAVRPVPYRQVEEILANEKANYKFIYFENKPIGVGTMAQVHRAKILVEGVRKDVVVRFIKPDIEKRVEEDGRILKEVAAILDSNPEFAKTGAPKLAPIVADVTATVTAELSQEDTIARQKMAASRYNQTTFMKTPEYKNSIEFHVPGIYAPETPKSKLMVQELVIGKKLDKEAAAWAELAPNLKKGVVEALAKMWGQEVLFGGGFYHSDLHQGNFMVRLTDEKVRVNILDFGMGGVIPADLQRQVMVLGAGIELKNPELVARSFWKISNKSVNEVTEQQLKSLVVARMKAGITNPDEISIDGWTKWAMNHGLRLPYDFISLNRGIVIVNKLLQDSGSKFSISNMIKSFAFQNPMLVYRRLVLEEKLSHADLMKLGLQEIIGMVRSPEALTSPKMPATFRCEAVLL</sequence>
<dbReference type="InterPro" id="IPR004147">
    <property type="entry name" value="ABC1_dom"/>
</dbReference>
<evidence type="ECO:0000313" key="3">
    <source>
        <dbReference type="Proteomes" id="UP001152321"/>
    </source>
</evidence>
<dbReference type="EMBL" id="JANRMI010000002">
    <property type="protein sequence ID" value="MDG0816200.1"/>
    <property type="molecule type" value="Genomic_DNA"/>
</dbReference>
<dbReference type="PANTHER" id="PTHR43173">
    <property type="entry name" value="ABC1 FAMILY PROTEIN"/>
    <property type="match status" value="1"/>
</dbReference>
<reference evidence="2" key="1">
    <citation type="submission" date="2022-08" db="EMBL/GenBank/DDBJ databases">
        <title>Novel Bdellovibrio Species Isolated from Svalbard: Designation Bdellovibrio svalbardensis.</title>
        <authorList>
            <person name="Mitchell R.J."/>
            <person name="Choi S.Y."/>
        </authorList>
    </citation>
    <scope>NUCLEOTIDE SEQUENCE</scope>
    <source>
        <strain evidence="2">PAP01</strain>
    </source>
</reference>
<evidence type="ECO:0000259" key="1">
    <source>
        <dbReference type="Pfam" id="PF03109"/>
    </source>
</evidence>
<gene>
    <name evidence="2" type="ORF">NWE73_07480</name>
</gene>
<accession>A0ABT6DIZ9</accession>
<dbReference type="InterPro" id="IPR011009">
    <property type="entry name" value="Kinase-like_dom_sf"/>
</dbReference>
<feature type="domain" description="ABC1 atypical kinase-like" evidence="1">
    <location>
        <begin position="292"/>
        <end position="541"/>
    </location>
</feature>
<dbReference type="Pfam" id="PF03109">
    <property type="entry name" value="ABC1"/>
    <property type="match status" value="1"/>
</dbReference>
<organism evidence="2 3">
    <name type="scientific">Bdellovibrio svalbardensis</name>
    <dbReference type="NCBI Taxonomy" id="2972972"/>
    <lineage>
        <taxon>Bacteria</taxon>
        <taxon>Pseudomonadati</taxon>
        <taxon>Bdellovibrionota</taxon>
        <taxon>Bdellovibrionia</taxon>
        <taxon>Bdellovibrionales</taxon>
        <taxon>Pseudobdellovibrionaceae</taxon>
        <taxon>Bdellovibrio</taxon>
    </lineage>
</organism>
<evidence type="ECO:0000313" key="2">
    <source>
        <dbReference type="EMBL" id="MDG0816200.1"/>
    </source>
</evidence>
<name>A0ABT6DIZ9_9BACT</name>
<comment type="caution">
    <text evidence="2">The sequence shown here is derived from an EMBL/GenBank/DDBJ whole genome shotgun (WGS) entry which is preliminary data.</text>
</comment>
<proteinExistence type="predicted"/>
<dbReference type="InterPro" id="IPR051130">
    <property type="entry name" value="Mito_struct-func_regulator"/>
</dbReference>
<dbReference type="Proteomes" id="UP001152321">
    <property type="component" value="Unassembled WGS sequence"/>
</dbReference>